<evidence type="ECO:0000313" key="3">
    <source>
        <dbReference type="Proteomes" id="UP000034228"/>
    </source>
</evidence>
<name>A0A0M2VBH5_9GAMM</name>
<gene>
    <name evidence="2" type="ORF">WG68_03285</name>
</gene>
<organism evidence="2 3">
    <name type="scientific">Arsukibacterium ikkense</name>
    <dbReference type="NCBI Taxonomy" id="336831"/>
    <lineage>
        <taxon>Bacteria</taxon>
        <taxon>Pseudomonadati</taxon>
        <taxon>Pseudomonadota</taxon>
        <taxon>Gammaproteobacteria</taxon>
        <taxon>Chromatiales</taxon>
        <taxon>Chromatiaceae</taxon>
        <taxon>Arsukibacterium</taxon>
    </lineage>
</organism>
<dbReference type="EMBL" id="LAHO01000002">
    <property type="protein sequence ID" value="KKO46970.1"/>
    <property type="molecule type" value="Genomic_DNA"/>
</dbReference>
<dbReference type="STRING" id="336831.WG68_03285"/>
<dbReference type="AlphaFoldDB" id="A0A0M2VBH5"/>
<keyword evidence="3" id="KW-1185">Reference proteome</keyword>
<dbReference type="Proteomes" id="UP000034228">
    <property type="component" value="Unassembled WGS sequence"/>
</dbReference>
<comment type="caution">
    <text evidence="2">The sequence shown here is derived from an EMBL/GenBank/DDBJ whole genome shotgun (WGS) entry which is preliminary data.</text>
</comment>
<feature type="coiled-coil region" evidence="1">
    <location>
        <begin position="246"/>
        <end position="273"/>
    </location>
</feature>
<reference evidence="2 3" key="1">
    <citation type="submission" date="2015-03" db="EMBL/GenBank/DDBJ databases">
        <title>Draft genome sequences of two protease-producing strains of Arsukibacterium isolated from two cold and alkaline environments.</title>
        <authorList>
            <person name="Lylloff J.E."/>
            <person name="Skov L.B."/>
            <person name="Jepsen M."/>
            <person name="Hallin P.F."/>
            <person name="Sorensen S.J."/>
            <person name="Stougaard P."/>
            <person name="Glaring M.A."/>
        </authorList>
    </citation>
    <scope>NUCLEOTIDE SEQUENCE [LARGE SCALE GENOMIC DNA]</scope>
    <source>
        <strain evidence="2 3">GCM72</strain>
    </source>
</reference>
<protein>
    <submittedName>
        <fullName evidence="2">Uncharacterized protein</fullName>
    </submittedName>
</protein>
<dbReference type="OrthoDB" id="6398232at2"/>
<dbReference type="RefSeq" id="WP_046556218.1">
    <property type="nucleotide sequence ID" value="NZ_LAHO01000002.1"/>
</dbReference>
<sequence length="368" mass="41152">MPSLISRLVNAIKKLLLRQVSYLDAQAYQLSAKHGLLAQPALTGKILLVSRHGYTEHIQWLPVTRSAEAKKLVKFQQSSRGEGWCYCIGQPLNGKTPVLWYQFKPQVLAHNAWLYLPETLLLAQQCSTDEVLIYQTPDSNNNIFVSQTHAGAASALKGGMLQSAMQFMLAHGGNVQQTSTLSAPELAPRLLQALGQLHRLPLAGFVNKAAFKRTTGLHALLRYVWPTVAGITLYLLLADAWTGHLQQQSRLQLQQANRQANQLLIQRDDIDSMVSRYQQLQQVLPASDNLLQLWQVLAPLYQQTITVSHVQQRLQQVTLRIEAPSATEALQLLMQQPGVVQGRLEGNVRRQNNRDLATVSFQLQQEAP</sequence>
<evidence type="ECO:0000313" key="2">
    <source>
        <dbReference type="EMBL" id="KKO46970.1"/>
    </source>
</evidence>
<keyword evidence="1" id="KW-0175">Coiled coil</keyword>
<proteinExistence type="predicted"/>
<evidence type="ECO:0000256" key="1">
    <source>
        <dbReference type="SAM" id="Coils"/>
    </source>
</evidence>
<accession>A0A0M2VBH5</accession>